<proteinExistence type="predicted"/>
<comment type="caution">
    <text evidence="2">The sequence shown here is derived from an EMBL/GenBank/DDBJ whole genome shotgun (WGS) entry which is preliminary data.</text>
</comment>
<dbReference type="NCBIfam" id="TIGR04222">
    <property type="entry name" value="near_uncomplex"/>
    <property type="match status" value="1"/>
</dbReference>
<feature type="transmembrane region" description="Helical" evidence="1">
    <location>
        <begin position="180"/>
        <end position="198"/>
    </location>
</feature>
<dbReference type="AlphaFoldDB" id="A0A7W9Q9E3"/>
<accession>A0A7W9Q9E3</accession>
<organism evidence="2 3">
    <name type="scientific">Streptomyces zagrosensis</name>
    <dbReference type="NCBI Taxonomy" id="1042984"/>
    <lineage>
        <taxon>Bacteria</taxon>
        <taxon>Bacillati</taxon>
        <taxon>Actinomycetota</taxon>
        <taxon>Actinomycetes</taxon>
        <taxon>Kitasatosporales</taxon>
        <taxon>Streptomycetaceae</taxon>
        <taxon>Streptomyces</taxon>
    </lineage>
</organism>
<evidence type="ECO:0000313" key="3">
    <source>
        <dbReference type="Proteomes" id="UP000588098"/>
    </source>
</evidence>
<gene>
    <name evidence="2" type="ORF">FHS42_003146</name>
</gene>
<reference evidence="2 3" key="1">
    <citation type="submission" date="2020-08" db="EMBL/GenBank/DDBJ databases">
        <title>Genomic Encyclopedia of Type Strains, Phase III (KMG-III): the genomes of soil and plant-associated and newly described type strains.</title>
        <authorList>
            <person name="Whitman W."/>
        </authorList>
    </citation>
    <scope>NUCLEOTIDE SEQUENCE [LARGE SCALE GENOMIC DNA]</scope>
    <source>
        <strain evidence="2 3">CECT 8305</strain>
    </source>
</reference>
<keyword evidence="1" id="KW-1133">Transmembrane helix</keyword>
<keyword evidence="1" id="KW-0472">Membrane</keyword>
<keyword evidence="3" id="KW-1185">Reference proteome</keyword>
<dbReference type="InterPro" id="IPR026467">
    <property type="entry name" value="Ser/Gly_Cys_C_dom"/>
</dbReference>
<sequence length="347" mass="34094">MIVNVFAALAYLAVAAAALFLVVGVVGFRRALRAKNAAAHVKDVWEAAFLAGGPGRVTDTALYALYSDGRLQIGDPGVVTITRRTVRNPVDGAIFEAAARSPHGGLGWLRGEVMRSPVVQGIGDGLAERGLMVQPSLIRHWQQWARGLASVCASSGAFVFILYAIEAVEGPTATLFTKVLPPLVAGVVIGVVCTQVVGGRVTGPGRKALATYTRVTGSTRERTVDAAMSRIVAKGVNGMSEPLRTYLWDAARTGPTASRAVSGVGVGVVAVPEAAEAVWCGSAHGQPVRSDGSSGSGGGSGGGGGCGTASCGTSAGDGGGGSGSCGGGGGGGGCGGGGCGGGGGGGG</sequence>
<feature type="transmembrane region" description="Helical" evidence="1">
    <location>
        <begin position="144"/>
        <end position="165"/>
    </location>
</feature>
<feature type="transmembrane region" description="Helical" evidence="1">
    <location>
        <begin position="6"/>
        <end position="28"/>
    </location>
</feature>
<evidence type="ECO:0000313" key="2">
    <source>
        <dbReference type="EMBL" id="MBB5936071.1"/>
    </source>
</evidence>
<dbReference type="EMBL" id="JACHJL010000007">
    <property type="protein sequence ID" value="MBB5936071.1"/>
    <property type="molecule type" value="Genomic_DNA"/>
</dbReference>
<evidence type="ECO:0000256" key="1">
    <source>
        <dbReference type="SAM" id="Phobius"/>
    </source>
</evidence>
<name>A0A7W9Q9E3_9ACTN</name>
<dbReference type="RefSeq" id="WP_184572720.1">
    <property type="nucleotide sequence ID" value="NZ_JACHJL010000007.1"/>
</dbReference>
<protein>
    <submittedName>
        <fullName evidence="2">Uncharacterized protein (TIGR04222 family)</fullName>
    </submittedName>
</protein>
<dbReference type="Proteomes" id="UP000588098">
    <property type="component" value="Unassembled WGS sequence"/>
</dbReference>
<keyword evidence="1" id="KW-0812">Transmembrane</keyword>